<dbReference type="AlphaFoldDB" id="A0A975BNV0"/>
<protein>
    <submittedName>
        <fullName evidence="2">GAF and HD domains-containing protein</fullName>
    </submittedName>
</protein>
<dbReference type="KEGG" id="dmm:dnm_049270"/>
<reference evidence="2" key="1">
    <citation type="journal article" date="2021" name="Microb. Physiol.">
        <title>Proteogenomic Insights into the Physiology of Marine, Sulfate-Reducing, Filamentous Desulfonema limicola and Desulfonema magnum.</title>
        <authorList>
            <person name="Schnaars V."/>
            <person name="Wohlbrand L."/>
            <person name="Scheve S."/>
            <person name="Hinrichs C."/>
            <person name="Reinhardt R."/>
            <person name="Rabus R."/>
        </authorList>
    </citation>
    <scope>NUCLEOTIDE SEQUENCE</scope>
    <source>
        <strain evidence="2">4be13</strain>
    </source>
</reference>
<dbReference type="InterPro" id="IPR006674">
    <property type="entry name" value="HD_domain"/>
</dbReference>
<dbReference type="SUPFAM" id="SSF109604">
    <property type="entry name" value="HD-domain/PDEase-like"/>
    <property type="match status" value="1"/>
</dbReference>
<dbReference type="InterPro" id="IPR029016">
    <property type="entry name" value="GAF-like_dom_sf"/>
</dbReference>
<proteinExistence type="predicted"/>
<dbReference type="SUPFAM" id="SSF55781">
    <property type="entry name" value="GAF domain-like"/>
    <property type="match status" value="2"/>
</dbReference>
<dbReference type="EMBL" id="CP061800">
    <property type="protein sequence ID" value="QTA88880.1"/>
    <property type="molecule type" value="Genomic_DNA"/>
</dbReference>
<dbReference type="InterPro" id="IPR037522">
    <property type="entry name" value="HD_GYP_dom"/>
</dbReference>
<feature type="domain" description="HD-GYP" evidence="1">
    <location>
        <begin position="389"/>
        <end position="477"/>
    </location>
</feature>
<name>A0A975BNV0_9BACT</name>
<dbReference type="PANTHER" id="PTHR43155">
    <property type="entry name" value="CYCLIC DI-GMP PHOSPHODIESTERASE PA4108-RELATED"/>
    <property type="match status" value="1"/>
</dbReference>
<sequence length="717" mass="81099">MIVNEARAMTRADAGTLYILDKDKKELRAKILQNNSMKIQMGGVKNIDISLPDVPLPNVPLYYKNGEENRSNVSSYAALTGETINIPDVYKAKGFDFTGPRNYDVSTGYRSKSMLVIPLKNHENHIIGVLQLLNAQDIETGEVVAFSSEYVDMIASLASQAAVVLTNTWLIQNLKDRIKRIRKGAEIGKALSVERDISKLLEMIVDEARAMSKADAGTLYILDKDQKYLQVEIFQNDTMKTRMDGAKKIASLPNAPFPLPHVPLYNEKGKGNYSQVSSYVALTGEIVNIPDVYDIPGMYKNKGFDFTGPKNYDKKSGYLSKSMLVIPLKNHENKIIGVLQLLNAQNKSGEVIAFSPDLENLVASLASQAAVALTNNQLIRDLKDALQKIKNLFDAFIKSIATAIEKKSLYTGGHIERVVKLTMMIAKKINETSEGPLKDACFDENEMEELRLAAWMHDIGKITTPQYIMDKATKLEAIVDRIHLIETRFHLIAKSVENRYLQRKIEILQSGKNFSETEHADKKFSNEIKTLYEELEFIRLCNRDFMDEDKIKHLRKIAGKTYFMNGETLPYLTRDEVRNLCVRKGTLTDEEREIIENHATMTWNILFQLPFPRALASVPDYAWAHHEKLDGSGYPQGLSGKDIPLQSRIMVIADIFEALTAGDRPYKKPATLSEAVGILENMKKENKIDPDVYDLFIKEGLYREYAKKQMNPEQLDH</sequence>
<dbReference type="Proteomes" id="UP000663722">
    <property type="component" value="Chromosome"/>
</dbReference>
<dbReference type="Pfam" id="PF13487">
    <property type="entry name" value="HD_5"/>
    <property type="match status" value="1"/>
</dbReference>
<dbReference type="CDD" id="cd00077">
    <property type="entry name" value="HDc"/>
    <property type="match status" value="1"/>
</dbReference>
<dbReference type="Gene3D" id="1.10.3210.10">
    <property type="entry name" value="Hypothetical protein af1432"/>
    <property type="match status" value="2"/>
</dbReference>
<evidence type="ECO:0000313" key="2">
    <source>
        <dbReference type="EMBL" id="QTA88880.1"/>
    </source>
</evidence>
<dbReference type="Pfam" id="PF01590">
    <property type="entry name" value="GAF"/>
    <property type="match status" value="2"/>
</dbReference>
<keyword evidence="3" id="KW-1185">Reference proteome</keyword>
<evidence type="ECO:0000259" key="1">
    <source>
        <dbReference type="PROSITE" id="PS51832"/>
    </source>
</evidence>
<feature type="domain" description="HD-GYP" evidence="1">
    <location>
        <begin position="500"/>
        <end position="712"/>
    </location>
</feature>
<dbReference type="InterPro" id="IPR003607">
    <property type="entry name" value="HD/PDEase_dom"/>
</dbReference>
<dbReference type="Pfam" id="PF01966">
    <property type="entry name" value="HD"/>
    <property type="match status" value="1"/>
</dbReference>
<evidence type="ECO:0000313" key="3">
    <source>
        <dbReference type="Proteomes" id="UP000663722"/>
    </source>
</evidence>
<dbReference type="SMART" id="SM00065">
    <property type="entry name" value="GAF"/>
    <property type="match status" value="2"/>
</dbReference>
<dbReference type="Gene3D" id="3.30.450.40">
    <property type="match status" value="2"/>
</dbReference>
<dbReference type="InterPro" id="IPR003018">
    <property type="entry name" value="GAF"/>
</dbReference>
<organism evidence="2 3">
    <name type="scientific">Desulfonema magnum</name>
    <dbReference type="NCBI Taxonomy" id="45655"/>
    <lineage>
        <taxon>Bacteria</taxon>
        <taxon>Pseudomonadati</taxon>
        <taxon>Thermodesulfobacteriota</taxon>
        <taxon>Desulfobacteria</taxon>
        <taxon>Desulfobacterales</taxon>
        <taxon>Desulfococcaceae</taxon>
        <taxon>Desulfonema</taxon>
    </lineage>
</organism>
<gene>
    <name evidence="2" type="ORF">dnm_049270</name>
</gene>
<dbReference type="PROSITE" id="PS51832">
    <property type="entry name" value="HD_GYP"/>
    <property type="match status" value="2"/>
</dbReference>
<dbReference type="SMART" id="SM00471">
    <property type="entry name" value="HDc"/>
    <property type="match status" value="1"/>
</dbReference>
<accession>A0A975BNV0</accession>
<dbReference type="PANTHER" id="PTHR43155:SF2">
    <property type="entry name" value="CYCLIC DI-GMP PHOSPHODIESTERASE PA4108"/>
    <property type="match status" value="1"/>
</dbReference>